<proteinExistence type="predicted"/>
<dbReference type="Pfam" id="PF00550">
    <property type="entry name" value="PP-binding"/>
    <property type="match status" value="1"/>
</dbReference>
<dbReference type="Gene3D" id="1.10.1200.10">
    <property type="entry name" value="ACP-like"/>
    <property type="match status" value="1"/>
</dbReference>
<accession>A0ABS6Z2B9</accession>
<evidence type="ECO:0000259" key="1">
    <source>
        <dbReference type="PROSITE" id="PS50075"/>
    </source>
</evidence>
<sequence>MSIAHHPRTTLAEEVRTATLAWVAELLEEPEVELEDSFLELGGHSALALQLGEYAKERFGDEYDLMVLFEQPLGRAADELSARLTAAATAEAA</sequence>
<organism evidence="2 3">
    <name type="scientific">Streptomyces bambusae</name>
    <dbReference type="NCBI Taxonomy" id="1550616"/>
    <lineage>
        <taxon>Bacteria</taxon>
        <taxon>Bacillati</taxon>
        <taxon>Actinomycetota</taxon>
        <taxon>Actinomycetes</taxon>
        <taxon>Kitasatosporales</taxon>
        <taxon>Streptomycetaceae</taxon>
        <taxon>Streptomyces</taxon>
    </lineage>
</organism>
<evidence type="ECO:0000313" key="2">
    <source>
        <dbReference type="EMBL" id="MBW5481398.1"/>
    </source>
</evidence>
<dbReference type="RefSeq" id="WP_219665288.1">
    <property type="nucleotide sequence ID" value="NZ_WTFF01000021.1"/>
</dbReference>
<feature type="domain" description="Carrier" evidence="1">
    <location>
        <begin position="10"/>
        <end position="85"/>
    </location>
</feature>
<dbReference type="Proteomes" id="UP000812013">
    <property type="component" value="Unassembled WGS sequence"/>
</dbReference>
<reference evidence="2 3" key="1">
    <citation type="submission" date="2019-12" db="EMBL/GenBank/DDBJ databases">
        <title>Genome sequence of Streptomyces bambusae.</title>
        <authorList>
            <person name="Bansal K."/>
            <person name="Choksket S."/>
            <person name="Korpole S."/>
            <person name="Patil P.B."/>
        </authorList>
    </citation>
    <scope>NUCLEOTIDE SEQUENCE [LARGE SCALE GENOMIC DNA]</scope>
    <source>
        <strain evidence="2 3">SK60</strain>
    </source>
</reference>
<protein>
    <submittedName>
        <fullName evidence="2">Acyl carrier protein</fullName>
    </submittedName>
</protein>
<gene>
    <name evidence="2" type="ORF">GPJ59_05745</name>
</gene>
<dbReference type="SUPFAM" id="SSF47336">
    <property type="entry name" value="ACP-like"/>
    <property type="match status" value="1"/>
</dbReference>
<dbReference type="InterPro" id="IPR036736">
    <property type="entry name" value="ACP-like_sf"/>
</dbReference>
<comment type="caution">
    <text evidence="2">The sequence shown here is derived from an EMBL/GenBank/DDBJ whole genome shotgun (WGS) entry which is preliminary data.</text>
</comment>
<dbReference type="InterPro" id="IPR009081">
    <property type="entry name" value="PP-bd_ACP"/>
</dbReference>
<dbReference type="EMBL" id="WTFF01000021">
    <property type="protein sequence ID" value="MBW5481398.1"/>
    <property type="molecule type" value="Genomic_DNA"/>
</dbReference>
<name>A0ABS6Z2B9_9ACTN</name>
<dbReference type="PROSITE" id="PS50075">
    <property type="entry name" value="CARRIER"/>
    <property type="match status" value="1"/>
</dbReference>
<keyword evidence="3" id="KW-1185">Reference proteome</keyword>
<evidence type="ECO:0000313" key="3">
    <source>
        <dbReference type="Proteomes" id="UP000812013"/>
    </source>
</evidence>